<keyword evidence="2" id="KW-1185">Reference proteome</keyword>
<organism evidence="1 2">
    <name type="scientific">Trema orientale</name>
    <name type="common">Charcoal tree</name>
    <name type="synonym">Celtis orientalis</name>
    <dbReference type="NCBI Taxonomy" id="63057"/>
    <lineage>
        <taxon>Eukaryota</taxon>
        <taxon>Viridiplantae</taxon>
        <taxon>Streptophyta</taxon>
        <taxon>Embryophyta</taxon>
        <taxon>Tracheophyta</taxon>
        <taxon>Spermatophyta</taxon>
        <taxon>Magnoliopsida</taxon>
        <taxon>eudicotyledons</taxon>
        <taxon>Gunneridae</taxon>
        <taxon>Pentapetalae</taxon>
        <taxon>rosids</taxon>
        <taxon>fabids</taxon>
        <taxon>Rosales</taxon>
        <taxon>Cannabaceae</taxon>
        <taxon>Trema</taxon>
    </lineage>
</organism>
<dbReference type="Proteomes" id="UP000237000">
    <property type="component" value="Unassembled WGS sequence"/>
</dbReference>
<dbReference type="EMBL" id="JXTC01000391">
    <property type="protein sequence ID" value="PON57982.1"/>
    <property type="molecule type" value="Genomic_DNA"/>
</dbReference>
<accession>A0A2P5CAB8</accession>
<evidence type="ECO:0000313" key="2">
    <source>
        <dbReference type="Proteomes" id="UP000237000"/>
    </source>
</evidence>
<evidence type="ECO:0000313" key="1">
    <source>
        <dbReference type="EMBL" id="PON57982.1"/>
    </source>
</evidence>
<comment type="caution">
    <text evidence="1">The sequence shown here is derived from an EMBL/GenBank/DDBJ whole genome shotgun (WGS) entry which is preliminary data.</text>
</comment>
<gene>
    <name evidence="1" type="ORF">TorRG33x02_292420</name>
</gene>
<reference evidence="2" key="1">
    <citation type="submission" date="2016-06" db="EMBL/GenBank/DDBJ databases">
        <title>Parallel loss of symbiosis genes in relatives of nitrogen-fixing non-legume Parasponia.</title>
        <authorList>
            <person name="Van Velzen R."/>
            <person name="Holmer R."/>
            <person name="Bu F."/>
            <person name="Rutten L."/>
            <person name="Van Zeijl A."/>
            <person name="Liu W."/>
            <person name="Santuari L."/>
            <person name="Cao Q."/>
            <person name="Sharma T."/>
            <person name="Shen D."/>
            <person name="Roswanjaya Y."/>
            <person name="Wardhani T."/>
            <person name="Kalhor M.S."/>
            <person name="Jansen J."/>
            <person name="Van den Hoogen J."/>
            <person name="Gungor B."/>
            <person name="Hartog M."/>
            <person name="Hontelez J."/>
            <person name="Verver J."/>
            <person name="Yang W.-C."/>
            <person name="Schijlen E."/>
            <person name="Repin R."/>
            <person name="Schilthuizen M."/>
            <person name="Schranz E."/>
            <person name="Heidstra R."/>
            <person name="Miyata K."/>
            <person name="Fedorova E."/>
            <person name="Kohlen W."/>
            <person name="Bisseling T."/>
            <person name="Smit S."/>
            <person name="Geurts R."/>
        </authorList>
    </citation>
    <scope>NUCLEOTIDE SEQUENCE [LARGE SCALE GENOMIC DNA]</scope>
    <source>
        <strain evidence="2">cv. RG33-2</strain>
    </source>
</reference>
<dbReference type="InParanoid" id="A0A2P5CAB8"/>
<sequence>MVPDQRVEVMLTEAMDVSDKLRINGDISGAMEKHFGGSVAALIGIDDHLFYGVVSECAKSLN</sequence>
<dbReference type="OrthoDB" id="10350156at2759"/>
<proteinExistence type="predicted"/>
<name>A0A2P5CAB8_TREOI</name>
<dbReference type="AlphaFoldDB" id="A0A2P5CAB8"/>
<protein>
    <submittedName>
        <fullName evidence="1">Uncharacterized protein</fullName>
    </submittedName>
</protein>